<dbReference type="SMART" id="SM00850">
    <property type="entry name" value="LytTR"/>
    <property type="match status" value="1"/>
</dbReference>
<dbReference type="InterPro" id="IPR007492">
    <property type="entry name" value="LytTR_DNA-bd_dom"/>
</dbReference>
<dbReference type="SUPFAM" id="SSF52172">
    <property type="entry name" value="CheY-like"/>
    <property type="match status" value="1"/>
</dbReference>
<proteinExistence type="predicted"/>
<dbReference type="InterPro" id="IPR001789">
    <property type="entry name" value="Sig_transdc_resp-reg_receiver"/>
</dbReference>
<dbReference type="Pfam" id="PF04397">
    <property type="entry name" value="LytTR"/>
    <property type="match status" value="1"/>
</dbReference>
<feature type="domain" description="Response regulatory" evidence="2">
    <location>
        <begin position="5"/>
        <end position="116"/>
    </location>
</feature>
<evidence type="ECO:0000259" key="2">
    <source>
        <dbReference type="PROSITE" id="PS50110"/>
    </source>
</evidence>
<evidence type="ECO:0000259" key="3">
    <source>
        <dbReference type="PROSITE" id="PS50930"/>
    </source>
</evidence>
<protein>
    <submittedName>
        <fullName evidence="4">LytTR family DNA-binding domain-containing protein</fullName>
    </submittedName>
</protein>
<dbReference type="PROSITE" id="PS50930">
    <property type="entry name" value="HTH_LYTTR"/>
    <property type="match status" value="1"/>
</dbReference>
<organism evidence="4 5">
    <name type="scientific">Terrimonas ginsenosidimutans</name>
    <dbReference type="NCBI Taxonomy" id="2908004"/>
    <lineage>
        <taxon>Bacteria</taxon>
        <taxon>Pseudomonadati</taxon>
        <taxon>Bacteroidota</taxon>
        <taxon>Chitinophagia</taxon>
        <taxon>Chitinophagales</taxon>
        <taxon>Chitinophagaceae</taxon>
        <taxon>Terrimonas</taxon>
    </lineage>
</organism>
<gene>
    <name evidence="4" type="ORF">LZZ85_04120</name>
</gene>
<keyword evidence="4" id="KW-0238">DNA-binding</keyword>
<feature type="domain" description="HTH LytTR-type" evidence="3">
    <location>
        <begin position="134"/>
        <end position="232"/>
    </location>
</feature>
<keyword evidence="5" id="KW-1185">Reference proteome</keyword>
<dbReference type="RefSeq" id="WP_237868677.1">
    <property type="nucleotide sequence ID" value="NZ_JAKLTR010000002.1"/>
</dbReference>
<dbReference type="InterPro" id="IPR046947">
    <property type="entry name" value="LytR-like"/>
</dbReference>
<comment type="caution">
    <text evidence="4">The sequence shown here is derived from an EMBL/GenBank/DDBJ whole genome shotgun (WGS) entry which is preliminary data.</text>
</comment>
<dbReference type="InterPro" id="IPR011006">
    <property type="entry name" value="CheY-like_superfamily"/>
</dbReference>
<dbReference type="PANTHER" id="PTHR37299">
    <property type="entry name" value="TRANSCRIPTIONAL REGULATOR-RELATED"/>
    <property type="match status" value="1"/>
</dbReference>
<dbReference type="Gene3D" id="3.40.50.2300">
    <property type="match status" value="1"/>
</dbReference>
<feature type="modified residue" description="4-aspartylphosphate" evidence="1">
    <location>
        <position position="56"/>
    </location>
</feature>
<dbReference type="GO" id="GO:0003677">
    <property type="term" value="F:DNA binding"/>
    <property type="evidence" value="ECO:0007669"/>
    <property type="project" value="UniProtKB-KW"/>
</dbReference>
<evidence type="ECO:0000313" key="4">
    <source>
        <dbReference type="EMBL" id="MCG2613449.1"/>
    </source>
</evidence>
<dbReference type="SMART" id="SM00448">
    <property type="entry name" value="REC"/>
    <property type="match status" value="1"/>
</dbReference>
<keyword evidence="1" id="KW-0597">Phosphoprotein</keyword>
<dbReference type="Gene3D" id="2.40.50.1020">
    <property type="entry name" value="LytTr DNA-binding domain"/>
    <property type="match status" value="1"/>
</dbReference>
<dbReference type="PROSITE" id="PS50110">
    <property type="entry name" value="RESPONSE_REGULATORY"/>
    <property type="match status" value="1"/>
</dbReference>
<sequence>MDKIKCIVVDDEEGAHLVITHFLKDIRTLSLEGSFYNAIDALDYLYKNKVDLVFLDINMPGLSGLEMLETLTNRPFIILTTAYKQYALDGYKYEVVDYLVKPFEFKKFLQAIDKVMNRKGIQAKMPAVEETDHLILKVDGTLTKIPFSKIIYIQSFGNYVKIFIEDGMLISQMTTSEIEERLSTSLFLRIHKSYIVSLKQIQKVSGTQVVLKNNTELPIGNTFKRELLAQFK</sequence>
<dbReference type="EMBL" id="JAKLTR010000002">
    <property type="protein sequence ID" value="MCG2613449.1"/>
    <property type="molecule type" value="Genomic_DNA"/>
</dbReference>
<name>A0ABS9KMA7_9BACT</name>
<accession>A0ABS9KMA7</accession>
<dbReference type="Pfam" id="PF00072">
    <property type="entry name" value="Response_reg"/>
    <property type="match status" value="1"/>
</dbReference>
<evidence type="ECO:0000313" key="5">
    <source>
        <dbReference type="Proteomes" id="UP001165367"/>
    </source>
</evidence>
<dbReference type="PANTHER" id="PTHR37299:SF1">
    <property type="entry name" value="STAGE 0 SPORULATION PROTEIN A HOMOLOG"/>
    <property type="match status" value="1"/>
</dbReference>
<dbReference type="Proteomes" id="UP001165367">
    <property type="component" value="Unassembled WGS sequence"/>
</dbReference>
<evidence type="ECO:0000256" key="1">
    <source>
        <dbReference type="PROSITE-ProRule" id="PRU00169"/>
    </source>
</evidence>
<reference evidence="4" key="1">
    <citation type="submission" date="2022-01" db="EMBL/GenBank/DDBJ databases">
        <authorList>
            <person name="Jo J.-H."/>
            <person name="Im W.-T."/>
        </authorList>
    </citation>
    <scope>NUCLEOTIDE SEQUENCE</scope>
    <source>
        <strain evidence="4">NA20</strain>
    </source>
</reference>